<comment type="caution">
    <text evidence="2">The sequence shown here is derived from an EMBL/GenBank/DDBJ whole genome shotgun (WGS) entry which is preliminary data.</text>
</comment>
<evidence type="ECO:0000313" key="2">
    <source>
        <dbReference type="EMBL" id="KAJ7034139.1"/>
    </source>
</evidence>
<evidence type="ECO:0000313" key="3">
    <source>
        <dbReference type="Proteomes" id="UP001218188"/>
    </source>
</evidence>
<evidence type="ECO:0000256" key="1">
    <source>
        <dbReference type="SAM" id="MobiDB-lite"/>
    </source>
</evidence>
<dbReference type="Proteomes" id="UP001218188">
    <property type="component" value="Unassembled WGS sequence"/>
</dbReference>
<accession>A0AAD6SUW7</accession>
<dbReference type="AlphaFoldDB" id="A0AAD6SUW7"/>
<sequence length="408" mass="44784">MSLERHYSYDNDEDEEVCPDYNAATRISVRRSNTVATASSGATSSSASGSGSASSGSSSGHGVQWDSPFDAPRCTPPLRSFSLPQHQQNVRRAGTPLRAPRLPPTAPLRPLRLRPERYLYTYTMRAGGAPLTFFISVEPENGKPTPGTYTLRLSLKADDVERPIGDPVELELSIDPRTLDFTIFLFPGKNNVVPAGCLYSLRVWLRAGGVDHRVLGEDELWVGAEPDFGSVADASFANLRLASGVDSQVYDAVVGRARVQFIIRWHSLGDRYFRYTMEYTANGVGKILMNDLRLRVDGDPRRVAFLIYTIPVRSAPAGASHRLRVWLKTRALPPDGAAPSQSPAVDAHVYQRVWKSDAFKIGHRLDFQALGPSLVMGVRTGAPQTIVMEVQAPSPVAMGYQRDTKTLV</sequence>
<proteinExistence type="predicted"/>
<name>A0AAD6SUW7_9AGAR</name>
<reference evidence="2" key="1">
    <citation type="submission" date="2023-03" db="EMBL/GenBank/DDBJ databases">
        <title>Massive genome expansion in bonnet fungi (Mycena s.s.) driven by repeated elements and novel gene families across ecological guilds.</title>
        <authorList>
            <consortium name="Lawrence Berkeley National Laboratory"/>
            <person name="Harder C.B."/>
            <person name="Miyauchi S."/>
            <person name="Viragh M."/>
            <person name="Kuo A."/>
            <person name="Thoen E."/>
            <person name="Andreopoulos B."/>
            <person name="Lu D."/>
            <person name="Skrede I."/>
            <person name="Drula E."/>
            <person name="Henrissat B."/>
            <person name="Morin E."/>
            <person name="Kohler A."/>
            <person name="Barry K."/>
            <person name="LaButti K."/>
            <person name="Morin E."/>
            <person name="Salamov A."/>
            <person name="Lipzen A."/>
            <person name="Mereny Z."/>
            <person name="Hegedus B."/>
            <person name="Baldrian P."/>
            <person name="Stursova M."/>
            <person name="Weitz H."/>
            <person name="Taylor A."/>
            <person name="Grigoriev I.V."/>
            <person name="Nagy L.G."/>
            <person name="Martin F."/>
            <person name="Kauserud H."/>
        </authorList>
    </citation>
    <scope>NUCLEOTIDE SEQUENCE</scope>
    <source>
        <strain evidence="2">CBHHK200</strain>
    </source>
</reference>
<organism evidence="2 3">
    <name type="scientific">Mycena alexandri</name>
    <dbReference type="NCBI Taxonomy" id="1745969"/>
    <lineage>
        <taxon>Eukaryota</taxon>
        <taxon>Fungi</taxon>
        <taxon>Dikarya</taxon>
        <taxon>Basidiomycota</taxon>
        <taxon>Agaricomycotina</taxon>
        <taxon>Agaricomycetes</taxon>
        <taxon>Agaricomycetidae</taxon>
        <taxon>Agaricales</taxon>
        <taxon>Marasmiineae</taxon>
        <taxon>Mycenaceae</taxon>
        <taxon>Mycena</taxon>
    </lineage>
</organism>
<dbReference type="EMBL" id="JARJCM010000059">
    <property type="protein sequence ID" value="KAJ7034139.1"/>
    <property type="molecule type" value="Genomic_DNA"/>
</dbReference>
<feature type="region of interest" description="Disordered" evidence="1">
    <location>
        <begin position="1"/>
        <end position="108"/>
    </location>
</feature>
<keyword evidence="3" id="KW-1185">Reference proteome</keyword>
<feature type="compositionally biased region" description="Low complexity" evidence="1">
    <location>
        <begin position="36"/>
        <end position="60"/>
    </location>
</feature>
<feature type="compositionally biased region" description="Low complexity" evidence="1">
    <location>
        <begin position="91"/>
        <end position="100"/>
    </location>
</feature>
<gene>
    <name evidence="2" type="ORF">C8F04DRAFT_1102373</name>
</gene>
<protein>
    <submittedName>
        <fullName evidence="2">Uncharacterized protein</fullName>
    </submittedName>
</protein>